<dbReference type="AlphaFoldDB" id="A0A5B7GY01"/>
<protein>
    <submittedName>
        <fullName evidence="1">Uncharacterized protein</fullName>
    </submittedName>
</protein>
<evidence type="ECO:0000313" key="1">
    <source>
        <dbReference type="EMBL" id="MPC64890.1"/>
    </source>
</evidence>
<reference evidence="1 2" key="1">
    <citation type="submission" date="2019-05" db="EMBL/GenBank/DDBJ databases">
        <title>Another draft genome of Portunus trituberculatus and its Hox gene families provides insights of decapod evolution.</title>
        <authorList>
            <person name="Jeong J.-H."/>
            <person name="Song I."/>
            <person name="Kim S."/>
            <person name="Choi T."/>
            <person name="Kim D."/>
            <person name="Ryu S."/>
            <person name="Kim W."/>
        </authorList>
    </citation>
    <scope>NUCLEOTIDE SEQUENCE [LARGE SCALE GENOMIC DNA]</scope>
    <source>
        <tissue evidence="1">Muscle</tissue>
    </source>
</reference>
<name>A0A5B7GY01_PORTR</name>
<evidence type="ECO:0000313" key="2">
    <source>
        <dbReference type="Proteomes" id="UP000324222"/>
    </source>
</evidence>
<keyword evidence="2" id="KW-1185">Reference proteome</keyword>
<dbReference type="Proteomes" id="UP000324222">
    <property type="component" value="Unassembled WGS sequence"/>
</dbReference>
<gene>
    <name evidence="1" type="ORF">E2C01_059012</name>
</gene>
<sequence>MSLLSHDIVEALRQSSAAFDSREETHDRQSHFIERTMTKQGIFVSESKRPQQLQQQALICEEEFLPLSDYPNPASSGLPARPQLASISHRYSDLPPMPHSSLFFVCRQTPLCYRVSKKSS</sequence>
<comment type="caution">
    <text evidence="1">The sequence shown here is derived from an EMBL/GenBank/DDBJ whole genome shotgun (WGS) entry which is preliminary data.</text>
</comment>
<dbReference type="EMBL" id="VSRR010022698">
    <property type="protein sequence ID" value="MPC64890.1"/>
    <property type="molecule type" value="Genomic_DNA"/>
</dbReference>
<organism evidence="1 2">
    <name type="scientific">Portunus trituberculatus</name>
    <name type="common">Swimming crab</name>
    <name type="synonym">Neptunus trituberculatus</name>
    <dbReference type="NCBI Taxonomy" id="210409"/>
    <lineage>
        <taxon>Eukaryota</taxon>
        <taxon>Metazoa</taxon>
        <taxon>Ecdysozoa</taxon>
        <taxon>Arthropoda</taxon>
        <taxon>Crustacea</taxon>
        <taxon>Multicrustacea</taxon>
        <taxon>Malacostraca</taxon>
        <taxon>Eumalacostraca</taxon>
        <taxon>Eucarida</taxon>
        <taxon>Decapoda</taxon>
        <taxon>Pleocyemata</taxon>
        <taxon>Brachyura</taxon>
        <taxon>Eubrachyura</taxon>
        <taxon>Portunoidea</taxon>
        <taxon>Portunidae</taxon>
        <taxon>Portuninae</taxon>
        <taxon>Portunus</taxon>
    </lineage>
</organism>
<accession>A0A5B7GY01</accession>
<proteinExistence type="predicted"/>